<gene>
    <name evidence="6" type="ORF">M8523_14850</name>
</gene>
<dbReference type="RefSeq" id="WP_282585673.1">
    <property type="nucleotide sequence ID" value="NZ_JAMOIM010000009.1"/>
</dbReference>
<dbReference type="PROSITE" id="PS50893">
    <property type="entry name" value="ABC_TRANSPORTER_2"/>
    <property type="match status" value="1"/>
</dbReference>
<comment type="similarity">
    <text evidence="1">Belongs to the ABC transporter superfamily.</text>
</comment>
<dbReference type="InterPro" id="IPR003439">
    <property type="entry name" value="ABC_transporter-like_ATP-bd"/>
</dbReference>
<dbReference type="AlphaFoldDB" id="A0AA42CKI7"/>
<evidence type="ECO:0000313" key="7">
    <source>
        <dbReference type="Proteomes" id="UP001165667"/>
    </source>
</evidence>
<dbReference type="PANTHER" id="PTHR42781:SF4">
    <property type="entry name" value="SPERMIDINE_PUTRESCINE IMPORT ATP-BINDING PROTEIN POTA"/>
    <property type="match status" value="1"/>
</dbReference>
<dbReference type="GO" id="GO:0043190">
    <property type="term" value="C:ATP-binding cassette (ABC) transporter complex"/>
    <property type="evidence" value="ECO:0007669"/>
    <property type="project" value="InterPro"/>
</dbReference>
<dbReference type="SMART" id="SM00382">
    <property type="entry name" value="AAA"/>
    <property type="match status" value="1"/>
</dbReference>
<dbReference type="Gene3D" id="2.40.50.100">
    <property type="match status" value="1"/>
</dbReference>
<feature type="domain" description="ABC transporter" evidence="5">
    <location>
        <begin position="28"/>
        <end position="258"/>
    </location>
</feature>
<evidence type="ECO:0000256" key="2">
    <source>
        <dbReference type="ARBA" id="ARBA00022448"/>
    </source>
</evidence>
<dbReference type="InterPro" id="IPR013611">
    <property type="entry name" value="Transp-assoc_OB_typ2"/>
</dbReference>
<dbReference type="InterPro" id="IPR008995">
    <property type="entry name" value="Mo/tungstate-bd_C_term_dom"/>
</dbReference>
<reference evidence="6" key="1">
    <citation type="submission" date="2022-05" db="EMBL/GenBank/DDBJ databases">
        <authorList>
            <person name="Pankratov T."/>
        </authorList>
    </citation>
    <scope>NUCLEOTIDE SEQUENCE</scope>
    <source>
        <strain evidence="6">BP6-180914</strain>
    </source>
</reference>
<dbReference type="PANTHER" id="PTHR42781">
    <property type="entry name" value="SPERMIDINE/PUTRESCINE IMPORT ATP-BINDING PROTEIN POTA"/>
    <property type="match status" value="1"/>
</dbReference>
<dbReference type="GO" id="GO:0016887">
    <property type="term" value="F:ATP hydrolysis activity"/>
    <property type="evidence" value="ECO:0007669"/>
    <property type="project" value="InterPro"/>
</dbReference>
<evidence type="ECO:0000313" key="6">
    <source>
        <dbReference type="EMBL" id="MCW6509301.1"/>
    </source>
</evidence>
<dbReference type="PROSITE" id="PS00211">
    <property type="entry name" value="ABC_TRANSPORTER_1"/>
    <property type="match status" value="1"/>
</dbReference>
<dbReference type="Pfam" id="PF08402">
    <property type="entry name" value="TOBE_2"/>
    <property type="match status" value="1"/>
</dbReference>
<keyword evidence="3" id="KW-0547">Nucleotide-binding</keyword>
<dbReference type="FunFam" id="3.40.50.300:FF:000425">
    <property type="entry name" value="Probable ABC transporter, ATP-binding subunit"/>
    <property type="match status" value="1"/>
</dbReference>
<evidence type="ECO:0000256" key="3">
    <source>
        <dbReference type="ARBA" id="ARBA00022741"/>
    </source>
</evidence>
<dbReference type="EMBL" id="JAMOIM010000009">
    <property type="protein sequence ID" value="MCW6509301.1"/>
    <property type="molecule type" value="Genomic_DNA"/>
</dbReference>
<keyword evidence="4 6" id="KW-0067">ATP-binding</keyword>
<dbReference type="Gene3D" id="3.40.50.300">
    <property type="entry name" value="P-loop containing nucleotide triphosphate hydrolases"/>
    <property type="match status" value="1"/>
</dbReference>
<dbReference type="InterPro" id="IPR050093">
    <property type="entry name" value="ABC_SmlMolc_Importer"/>
</dbReference>
<dbReference type="SUPFAM" id="SSF50331">
    <property type="entry name" value="MOP-like"/>
    <property type="match status" value="1"/>
</dbReference>
<dbReference type="InterPro" id="IPR003593">
    <property type="entry name" value="AAA+_ATPase"/>
</dbReference>
<dbReference type="Pfam" id="PF00005">
    <property type="entry name" value="ABC_tran"/>
    <property type="match status" value="1"/>
</dbReference>
<dbReference type="InterPro" id="IPR017871">
    <property type="entry name" value="ABC_transporter-like_CS"/>
</dbReference>
<keyword evidence="7" id="KW-1185">Reference proteome</keyword>
<name>A0AA42CKI7_9HYPH</name>
<organism evidence="6 7">
    <name type="scientific">Lichenifustis flavocetrariae</name>
    <dbReference type="NCBI Taxonomy" id="2949735"/>
    <lineage>
        <taxon>Bacteria</taxon>
        <taxon>Pseudomonadati</taxon>
        <taxon>Pseudomonadota</taxon>
        <taxon>Alphaproteobacteria</taxon>
        <taxon>Hyphomicrobiales</taxon>
        <taxon>Lichenihabitantaceae</taxon>
        <taxon>Lichenifustis</taxon>
    </lineage>
</organism>
<dbReference type="Proteomes" id="UP001165667">
    <property type="component" value="Unassembled WGS sequence"/>
</dbReference>
<dbReference type="SUPFAM" id="SSF52540">
    <property type="entry name" value="P-loop containing nucleoside triphosphate hydrolases"/>
    <property type="match status" value="1"/>
</dbReference>
<protein>
    <submittedName>
        <fullName evidence="6">ABC transporter ATP-binding protein</fullName>
    </submittedName>
</protein>
<accession>A0AA42CKI7</accession>
<evidence type="ECO:0000256" key="1">
    <source>
        <dbReference type="ARBA" id="ARBA00005417"/>
    </source>
</evidence>
<evidence type="ECO:0000259" key="5">
    <source>
        <dbReference type="PROSITE" id="PS50893"/>
    </source>
</evidence>
<comment type="caution">
    <text evidence="6">The sequence shown here is derived from an EMBL/GenBank/DDBJ whole genome shotgun (WGS) entry which is preliminary data.</text>
</comment>
<dbReference type="GO" id="GO:0022857">
    <property type="term" value="F:transmembrane transporter activity"/>
    <property type="evidence" value="ECO:0007669"/>
    <property type="project" value="InterPro"/>
</dbReference>
<evidence type="ECO:0000256" key="4">
    <source>
        <dbReference type="ARBA" id="ARBA00022840"/>
    </source>
</evidence>
<dbReference type="GO" id="GO:0015697">
    <property type="term" value="P:quaternary ammonium group transport"/>
    <property type="evidence" value="ECO:0007669"/>
    <property type="project" value="UniProtKB-ARBA"/>
</dbReference>
<dbReference type="InterPro" id="IPR027417">
    <property type="entry name" value="P-loop_NTPase"/>
</dbReference>
<dbReference type="GO" id="GO:0005524">
    <property type="term" value="F:ATP binding"/>
    <property type="evidence" value="ECO:0007669"/>
    <property type="project" value="UniProtKB-KW"/>
</dbReference>
<sequence>MQRALPALDQNTAARSLSSELAQRTGALTVAGLSHSYGSGFAVDGVTFDIPAGEVAALLGPSGCGKSTVLRAIAGLIRPAKGTIALGDTDLLQVPARSRGIGMVFQNYALFPHMTVAENVSYPLACQGVPKQERRARVDEMLRLIQLDSFGRRLPHQLSGGQQQRVAVARALAGRPSLLLLDEPFGALDRALRFDLQVEMLRLQKALGITTLLVTHDQEEAQSLASRLVLMNRGRIEQIDTPSRIYDQPRTLFVNRFIGQTSMLTGRVEGAGPERMPVRLTTGELLDLLRPTRFVSGASVVVTCRPEEVSLFPDAGPGRLAARLIVSIPLGPHVIHDLELTDGTGIRCAQLRAQAPDTLLLGDRIFVAIDPARCHVFPPDAIGGDLHASLEGPSS</sequence>
<proteinExistence type="inferred from homology"/>
<keyword evidence="2" id="KW-0813">Transport</keyword>